<dbReference type="Proteomes" id="UP000565579">
    <property type="component" value="Unassembled WGS sequence"/>
</dbReference>
<reference evidence="1 2" key="1">
    <citation type="submission" date="2020-08" db="EMBL/GenBank/DDBJ databases">
        <title>Sequencing the genomes of 1000 actinobacteria strains.</title>
        <authorList>
            <person name="Klenk H.-P."/>
        </authorList>
    </citation>
    <scope>NUCLEOTIDE SEQUENCE [LARGE SCALE GENOMIC DNA]</scope>
    <source>
        <strain evidence="1 2">DSM 43768</strain>
    </source>
</reference>
<dbReference type="EMBL" id="JACHMI010000001">
    <property type="protein sequence ID" value="MBB6550037.1"/>
    <property type="molecule type" value="Genomic_DNA"/>
</dbReference>
<protein>
    <submittedName>
        <fullName evidence="1">Uncharacterized protein</fullName>
    </submittedName>
</protein>
<evidence type="ECO:0000313" key="2">
    <source>
        <dbReference type="Proteomes" id="UP000565579"/>
    </source>
</evidence>
<evidence type="ECO:0000313" key="1">
    <source>
        <dbReference type="EMBL" id="MBB6550037.1"/>
    </source>
</evidence>
<organism evidence="1 2">
    <name type="scientific">Nonomuraea rubra</name>
    <dbReference type="NCBI Taxonomy" id="46180"/>
    <lineage>
        <taxon>Bacteria</taxon>
        <taxon>Bacillati</taxon>
        <taxon>Actinomycetota</taxon>
        <taxon>Actinomycetes</taxon>
        <taxon>Streptosporangiales</taxon>
        <taxon>Streptosporangiaceae</taxon>
        <taxon>Nonomuraea</taxon>
    </lineage>
</organism>
<sequence>MNRIKNWPRIAQAVCALFALATLIYTVGAPWDSH</sequence>
<keyword evidence="2" id="KW-1185">Reference proteome</keyword>
<comment type="caution">
    <text evidence="1">The sequence shown here is derived from an EMBL/GenBank/DDBJ whole genome shotgun (WGS) entry which is preliminary data.</text>
</comment>
<proteinExistence type="predicted"/>
<name>A0A7X0TZT9_9ACTN</name>
<dbReference type="AlphaFoldDB" id="A0A7X0TZT9"/>
<accession>A0A7X0TZT9</accession>
<gene>
    <name evidence="1" type="ORF">HD593_004832</name>
</gene>